<evidence type="ECO:0000256" key="1">
    <source>
        <dbReference type="SAM" id="MobiDB-lite"/>
    </source>
</evidence>
<dbReference type="Gene3D" id="3.40.50.10900">
    <property type="entry name" value="PAC-like subunit"/>
    <property type="match status" value="1"/>
</dbReference>
<evidence type="ECO:0000313" key="3">
    <source>
        <dbReference type="Proteomes" id="UP000314616"/>
    </source>
</evidence>
<dbReference type="KEGG" id="gyu:FE374_06510"/>
<protein>
    <submittedName>
        <fullName evidence="2">PAC2 family protein</fullName>
    </submittedName>
</protein>
<organism evidence="2 3">
    <name type="scientific">Georgenia yuyongxinii</name>
    <dbReference type="NCBI Taxonomy" id="2589797"/>
    <lineage>
        <taxon>Bacteria</taxon>
        <taxon>Bacillati</taxon>
        <taxon>Actinomycetota</taxon>
        <taxon>Actinomycetes</taxon>
        <taxon>Micrococcales</taxon>
        <taxon>Bogoriellaceae</taxon>
        <taxon>Georgenia</taxon>
    </lineage>
</organism>
<accession>A0A5B8C5A4</accession>
<gene>
    <name evidence="2" type="ORF">FE374_06510</name>
</gene>
<dbReference type="SUPFAM" id="SSF159659">
    <property type="entry name" value="Cgl1923-like"/>
    <property type="match status" value="1"/>
</dbReference>
<dbReference type="Gene3D" id="1.10.287.100">
    <property type="match status" value="1"/>
</dbReference>
<dbReference type="OrthoDB" id="3733464at2"/>
<evidence type="ECO:0000313" key="2">
    <source>
        <dbReference type="EMBL" id="QDC24322.1"/>
    </source>
</evidence>
<dbReference type="Proteomes" id="UP000314616">
    <property type="component" value="Chromosome"/>
</dbReference>
<sequence length="356" mass="37515">MRDPLDLYTVSEHAYDAAPVPVLVHALRGSLDAGHAGSLVARHLLESLPTERIATFEPDELIDYRSRRPPMIFEDWRYTDYDEPVIALDLLRDDEGTPLLLLHGPEPDLRWDAFTTAVVGLVEQFGVQRTIAVQGIPMAVPHTRPVTVTAHATRDELIDPQRHMMGMVQIPGSVGGLLELRLGRAGHDALGFAANVPHYLAQADYPQAAAELVRQIAGSTGLALPVGELEAAAAETMQQIEAQVSASAEVGAVVHALEQQYDAFMEAAAQPGHTTLLAEPGALPTADQIGAELEAFLAEQTGAPARERGDVPGLPPGGGRTATTDPGTGEATDLGTSTTDDGEAPGPVEAPGSGPA</sequence>
<dbReference type="RefSeq" id="WP_139927765.1">
    <property type="nucleotide sequence ID" value="NZ_CP040915.1"/>
</dbReference>
<feature type="region of interest" description="Disordered" evidence="1">
    <location>
        <begin position="301"/>
        <end position="356"/>
    </location>
</feature>
<dbReference type="AlphaFoldDB" id="A0A5B8C5A4"/>
<reference evidence="2 3" key="1">
    <citation type="submission" date="2019-05" db="EMBL/GenBank/DDBJ databases">
        <title>Georgenia *** sp. nov., and Georgenia *** sp. nov., isolated from the intestinal contents of plateau pika (Ochotona curzoniae) in the Qinghai-Tibet plateau of China.</title>
        <authorList>
            <person name="Tian Z."/>
        </authorList>
    </citation>
    <scope>NUCLEOTIDE SEQUENCE [LARGE SCALE GENOMIC DNA]</scope>
    <source>
        <strain evidence="2 3">Z443</strain>
    </source>
</reference>
<dbReference type="Pfam" id="PF09754">
    <property type="entry name" value="PAC2"/>
    <property type="match status" value="1"/>
</dbReference>
<name>A0A5B8C5A4_9MICO</name>
<dbReference type="EMBL" id="CP040915">
    <property type="protein sequence ID" value="QDC24322.1"/>
    <property type="molecule type" value="Genomic_DNA"/>
</dbReference>
<dbReference type="InterPro" id="IPR038389">
    <property type="entry name" value="PSMG2_sf"/>
</dbReference>
<dbReference type="InterPro" id="IPR019151">
    <property type="entry name" value="Proteasome_assmbl_chaperone_2"/>
</dbReference>
<proteinExistence type="predicted"/>